<dbReference type="SUPFAM" id="SSF53448">
    <property type="entry name" value="Nucleotide-diphospho-sugar transferases"/>
    <property type="match status" value="1"/>
</dbReference>
<dbReference type="Proteomes" id="UP000199344">
    <property type="component" value="Unassembled WGS sequence"/>
</dbReference>
<keyword evidence="1" id="KW-0808">Transferase</keyword>
<dbReference type="RefSeq" id="WP_176804889.1">
    <property type="nucleotide sequence ID" value="NZ_FNAH01000002.1"/>
</dbReference>
<dbReference type="AlphaFoldDB" id="A0A1G6W2Z4"/>
<sequence length="341" mass="38670">MSTKPSETSSRKLLIAIMRDEGPYILEWVAHHRAIGFTDMIVFSNDCQDGSNLMLDRLHERGLLRHLPNPKAVFSQLANWQVSALRYASSFWEFRHADWVCTVDADEFIEISAGDGTLDALISACHFDLMSFPVLGYRSDQNPEIGDGRVQGRFTLPRRDISADTVWEPAGMAVKTLSRPRIRGAHFRNHRPKISDFSQTGMIWVGGAGERMPVEFTDHKINAWTFAERPTLAHVNHHSLRSRDSFLVKSLRGDAVTRDRIGLDTEKQIRNAVKYWNTRNHSIGTPREVHRPPRAAEIERDLHADPVLGELHQAACDHQRDTAKRLLATPAGERLASEMKL</sequence>
<organism evidence="1 2">
    <name type="scientific">Paracoccus isoporae</name>
    <dbReference type="NCBI Taxonomy" id="591205"/>
    <lineage>
        <taxon>Bacteria</taxon>
        <taxon>Pseudomonadati</taxon>
        <taxon>Pseudomonadota</taxon>
        <taxon>Alphaproteobacteria</taxon>
        <taxon>Rhodobacterales</taxon>
        <taxon>Paracoccaceae</taxon>
        <taxon>Paracoccus</taxon>
    </lineage>
</organism>
<dbReference type="STRING" id="591205.SAMN05421538_1022"/>
<keyword evidence="2" id="KW-1185">Reference proteome</keyword>
<name>A0A1G6W2Z4_9RHOB</name>
<protein>
    <submittedName>
        <fullName evidence="1">Glycosyl transferase family 2</fullName>
    </submittedName>
</protein>
<dbReference type="EMBL" id="FNAH01000002">
    <property type="protein sequence ID" value="SDD59415.1"/>
    <property type="molecule type" value="Genomic_DNA"/>
</dbReference>
<reference evidence="1 2" key="1">
    <citation type="submission" date="2016-10" db="EMBL/GenBank/DDBJ databases">
        <authorList>
            <person name="de Groot N.N."/>
        </authorList>
    </citation>
    <scope>NUCLEOTIDE SEQUENCE [LARGE SCALE GENOMIC DNA]</scope>
    <source>
        <strain evidence="1 2">DSM 22220</strain>
    </source>
</reference>
<accession>A0A1G6W2Z4</accession>
<evidence type="ECO:0000313" key="1">
    <source>
        <dbReference type="EMBL" id="SDD59415.1"/>
    </source>
</evidence>
<proteinExistence type="predicted"/>
<dbReference type="InterPro" id="IPR029044">
    <property type="entry name" value="Nucleotide-diphossugar_trans"/>
</dbReference>
<gene>
    <name evidence="1" type="ORF">SAMN05421538_1022</name>
</gene>
<dbReference type="GO" id="GO:0016740">
    <property type="term" value="F:transferase activity"/>
    <property type="evidence" value="ECO:0007669"/>
    <property type="project" value="UniProtKB-KW"/>
</dbReference>
<evidence type="ECO:0000313" key="2">
    <source>
        <dbReference type="Proteomes" id="UP000199344"/>
    </source>
</evidence>
<dbReference type="Pfam" id="PF13704">
    <property type="entry name" value="Glyco_tranf_2_4"/>
    <property type="match status" value="1"/>
</dbReference>